<dbReference type="Gene3D" id="3.40.50.150">
    <property type="entry name" value="Vaccinia Virus protein VP39"/>
    <property type="match status" value="1"/>
</dbReference>
<feature type="non-terminal residue" evidence="3">
    <location>
        <position position="854"/>
    </location>
</feature>
<dbReference type="AlphaFoldDB" id="A0A4S4L9T8"/>
<evidence type="ECO:0000313" key="3">
    <source>
        <dbReference type="EMBL" id="THH08452.1"/>
    </source>
</evidence>
<dbReference type="OrthoDB" id="2013972at2759"/>
<dbReference type="CDD" id="cd02440">
    <property type="entry name" value="AdoMet_MTases"/>
    <property type="match status" value="1"/>
</dbReference>
<feature type="region of interest" description="Disordered" evidence="1">
    <location>
        <begin position="786"/>
        <end position="810"/>
    </location>
</feature>
<keyword evidence="4" id="KW-1185">Reference proteome</keyword>
<dbReference type="Pfam" id="PF13649">
    <property type="entry name" value="Methyltransf_25"/>
    <property type="match status" value="1"/>
</dbReference>
<dbReference type="PANTHER" id="PTHR43591">
    <property type="entry name" value="METHYLTRANSFERASE"/>
    <property type="match status" value="1"/>
</dbReference>
<dbReference type="EMBL" id="SGPK01000099">
    <property type="protein sequence ID" value="THH08452.1"/>
    <property type="molecule type" value="Genomic_DNA"/>
</dbReference>
<reference evidence="3 4" key="1">
    <citation type="submission" date="2019-02" db="EMBL/GenBank/DDBJ databases">
        <title>Genome sequencing of the rare red list fungi Phellinidium pouzarii.</title>
        <authorList>
            <person name="Buettner E."/>
            <person name="Kellner H."/>
        </authorList>
    </citation>
    <scope>NUCLEOTIDE SEQUENCE [LARGE SCALE GENOMIC DNA]</scope>
    <source>
        <strain evidence="3 4">DSM 108285</strain>
    </source>
</reference>
<dbReference type="Proteomes" id="UP000308199">
    <property type="component" value="Unassembled WGS sequence"/>
</dbReference>
<evidence type="ECO:0000313" key="4">
    <source>
        <dbReference type="Proteomes" id="UP000308199"/>
    </source>
</evidence>
<feature type="compositionally biased region" description="Low complexity" evidence="1">
    <location>
        <begin position="401"/>
        <end position="410"/>
    </location>
</feature>
<feature type="region of interest" description="Disordered" evidence="1">
    <location>
        <begin position="382"/>
        <end position="422"/>
    </location>
</feature>
<sequence>MNNEISPLLLLRRAVPYASTGSTGSSSIRSCLRTIALVDRNPREALPPLRRNPARTTGEVPEMKIRRPSTASGALEGRVSFETTITHVQKILPLQDSEAPQSLAFLFTTMSAQPRRSLSLSKPTFSRFISKTKPASKDDAEKTHFSTVDRTILAELKHNLSVREAQFIVKNGKKHHPHSVKRVPYPRNYERVVLDHEMWEAIFYQQLVGGVSFHTFETPPAKALDLGCGTGAWILNTARVWKHTHFVGLDIVPLHPDLTRVGSTDLANRVSWIQANFLERLPFPDNEFDFVQVYIFDLTCYLYINGGCRYTKRISRAVPEDKIDALFEEVVRVMRPGAAIEIVEEDLYFPGSLSMPLAPSPDSPSPAINSFPSSVHLYSTTTSTPSPPVAAISQKCPPPARSTSSTPSATHGRSKRLSEPAERFRMNLTLSEAMPSSDVLRPSLSASELTLGRGSHSPVYDVAEPRSAVEASSSGREYDSDSQLQAPGSRTSPRHLDVLPSPVSLANTKSVSSTLQPVVRKRSLSSMRGRVNSGVEEPHTPSQMQHAYSLLHRNKSKTRSALKAQNADGAFRSRSHGKGMDSDTPASPSQEPPERLATAMPATMVLPLANGGFTLANISASSHELSTASGTDKIKTRSKLEDRLKSLSSALEVSKEAPRRGAGSTEHTKAEPRKSKGLYHPSLGLPLNPRDHSLLERIYVEMHADRFINLTPLSVFTAQLNSYFSRVRTHAPVSITFPPKPQQRAATKSAVDSWSGDEDDPLLSILSDVNGDSSVVHYHHDTAATTAPVSATSGKPGRPRKPSCRRSLSQAGDVASQFILIDNARSPAVSARRSNPNSKTKPRVYTESVYSTTS</sequence>
<dbReference type="InterPro" id="IPR041698">
    <property type="entry name" value="Methyltransf_25"/>
</dbReference>
<dbReference type="SUPFAM" id="SSF53335">
    <property type="entry name" value="S-adenosyl-L-methionine-dependent methyltransferases"/>
    <property type="match status" value="1"/>
</dbReference>
<feature type="domain" description="Methyltransferase" evidence="2">
    <location>
        <begin position="224"/>
        <end position="293"/>
    </location>
</feature>
<feature type="region of interest" description="Disordered" evidence="1">
    <location>
        <begin position="825"/>
        <end position="854"/>
    </location>
</feature>
<feature type="compositionally biased region" description="Polar residues" evidence="1">
    <location>
        <begin position="504"/>
        <end position="516"/>
    </location>
</feature>
<protein>
    <recommendedName>
        <fullName evidence="2">Methyltransferase domain-containing protein</fullName>
    </recommendedName>
</protein>
<dbReference type="InterPro" id="IPR029063">
    <property type="entry name" value="SAM-dependent_MTases_sf"/>
</dbReference>
<name>A0A4S4L9T8_9AGAM</name>
<feature type="region of interest" description="Disordered" evidence="1">
    <location>
        <begin position="649"/>
        <end position="683"/>
    </location>
</feature>
<accession>A0A4S4L9T8</accession>
<feature type="compositionally biased region" description="Polar residues" evidence="1">
    <location>
        <begin position="470"/>
        <end position="491"/>
    </location>
</feature>
<comment type="caution">
    <text evidence="3">The sequence shown here is derived from an EMBL/GenBank/DDBJ whole genome shotgun (WGS) entry which is preliminary data.</text>
</comment>
<evidence type="ECO:0000256" key="1">
    <source>
        <dbReference type="SAM" id="MobiDB-lite"/>
    </source>
</evidence>
<proteinExistence type="predicted"/>
<organism evidence="3 4">
    <name type="scientific">Phellinidium pouzarii</name>
    <dbReference type="NCBI Taxonomy" id="167371"/>
    <lineage>
        <taxon>Eukaryota</taxon>
        <taxon>Fungi</taxon>
        <taxon>Dikarya</taxon>
        <taxon>Basidiomycota</taxon>
        <taxon>Agaricomycotina</taxon>
        <taxon>Agaricomycetes</taxon>
        <taxon>Hymenochaetales</taxon>
        <taxon>Hymenochaetaceae</taxon>
        <taxon>Phellinidium</taxon>
    </lineage>
</organism>
<evidence type="ECO:0000259" key="2">
    <source>
        <dbReference type="Pfam" id="PF13649"/>
    </source>
</evidence>
<feature type="region of interest" description="Disordered" evidence="1">
    <location>
        <begin position="449"/>
        <end position="594"/>
    </location>
</feature>
<gene>
    <name evidence="3" type="ORF">EW145_g2690</name>
</gene>